<dbReference type="AlphaFoldDB" id="A0A507FJZ7"/>
<organism evidence="1 2">
    <name type="scientific">Chytriomyces confervae</name>
    <dbReference type="NCBI Taxonomy" id="246404"/>
    <lineage>
        <taxon>Eukaryota</taxon>
        <taxon>Fungi</taxon>
        <taxon>Fungi incertae sedis</taxon>
        <taxon>Chytridiomycota</taxon>
        <taxon>Chytridiomycota incertae sedis</taxon>
        <taxon>Chytridiomycetes</taxon>
        <taxon>Chytridiales</taxon>
        <taxon>Chytriomycetaceae</taxon>
        <taxon>Chytriomyces</taxon>
    </lineage>
</organism>
<dbReference type="OrthoDB" id="2113063at2759"/>
<gene>
    <name evidence="1" type="ORF">CcCBS67573_g02989</name>
</gene>
<dbReference type="EMBL" id="QEAP01000070">
    <property type="protein sequence ID" value="TPX75738.1"/>
    <property type="molecule type" value="Genomic_DNA"/>
</dbReference>
<reference evidence="1 2" key="1">
    <citation type="journal article" date="2019" name="Sci. Rep.">
        <title>Comparative genomics of chytrid fungi reveal insights into the obligate biotrophic and pathogenic lifestyle of Synchytrium endobioticum.</title>
        <authorList>
            <person name="van de Vossenberg B.T.L.H."/>
            <person name="Warris S."/>
            <person name="Nguyen H.D.T."/>
            <person name="van Gent-Pelzer M.P.E."/>
            <person name="Joly D.L."/>
            <person name="van de Geest H.C."/>
            <person name="Bonants P.J.M."/>
            <person name="Smith D.S."/>
            <person name="Levesque C.A."/>
            <person name="van der Lee T.A.J."/>
        </authorList>
    </citation>
    <scope>NUCLEOTIDE SEQUENCE [LARGE SCALE GENOMIC DNA]</scope>
    <source>
        <strain evidence="1 2">CBS 675.73</strain>
    </source>
</reference>
<accession>A0A507FJZ7</accession>
<proteinExistence type="predicted"/>
<name>A0A507FJZ7_9FUNG</name>
<evidence type="ECO:0000313" key="2">
    <source>
        <dbReference type="Proteomes" id="UP000320333"/>
    </source>
</evidence>
<dbReference type="Proteomes" id="UP000320333">
    <property type="component" value="Unassembled WGS sequence"/>
</dbReference>
<comment type="caution">
    <text evidence="1">The sequence shown here is derived from an EMBL/GenBank/DDBJ whole genome shotgun (WGS) entry which is preliminary data.</text>
</comment>
<dbReference type="STRING" id="246404.A0A507FJZ7"/>
<sequence>MTPTAPHLTNMPTELLIQIALCLQSNEGTINGVRSLVRMTSLNVRIRHTLNAYEAPWKAHWISCFDGAPTGPHRDELLSRCCVISKLQKQSKAKSFDGHGMESICSTRTLEFLHQLILHNECKNVKLISKSVLQNLLQLEIHRIVFYGPEFTDWVPLLDVLVYCAFYEAKAVLNDDSYIKFQMRNTLRTEAFLQTGVDLLLEPHPNTIETAKALKSRLLHLCLLLKLPFNDHENATPVKPLYSFWPSGIHNLFEWNEMMSREPVTKEFWRLCMIGEWTGFYADYRLDLLPHEIENDDGQTRLCDGPMRGMQFQWTGATSAYFQADETGVPVPPVLAYNCVGGVDDWGPFEMDGRVIPSTLAVYMRKRYLTGRRLSWELEGRLNEFGIVGGWGDASGTFFMYRCL</sequence>
<keyword evidence="2" id="KW-1185">Reference proteome</keyword>
<protein>
    <submittedName>
        <fullName evidence="1">Uncharacterized protein</fullName>
    </submittedName>
</protein>
<evidence type="ECO:0000313" key="1">
    <source>
        <dbReference type="EMBL" id="TPX75738.1"/>
    </source>
</evidence>